<dbReference type="PANTHER" id="PTHR30576">
    <property type="entry name" value="COLANIC BIOSYNTHESIS UDP-GLUCOSE LIPID CARRIER TRANSFERASE"/>
    <property type="match status" value="1"/>
</dbReference>
<dbReference type="Gene3D" id="3.40.50.720">
    <property type="entry name" value="NAD(P)-binding Rossmann-like Domain"/>
    <property type="match status" value="1"/>
</dbReference>
<evidence type="ECO:0000313" key="9">
    <source>
        <dbReference type="EMBL" id="SFJ12993.1"/>
    </source>
</evidence>
<dbReference type="NCBIfam" id="TIGR03023">
    <property type="entry name" value="WcaJ_sugtrans"/>
    <property type="match status" value="1"/>
</dbReference>
<evidence type="ECO:0000256" key="1">
    <source>
        <dbReference type="ARBA" id="ARBA00004141"/>
    </source>
</evidence>
<dbReference type="InterPro" id="IPR017473">
    <property type="entry name" value="Undecaprenyl-P_gluc_Ptfrase"/>
</dbReference>
<name>A0A1I3NUP1_9SPHI</name>
<gene>
    <name evidence="9" type="ORF">SAMN05444682_107317</name>
</gene>
<evidence type="ECO:0000256" key="5">
    <source>
        <dbReference type="ARBA" id="ARBA00022989"/>
    </source>
</evidence>
<dbReference type="EMBL" id="FOQO01000007">
    <property type="protein sequence ID" value="SFJ12993.1"/>
    <property type="molecule type" value="Genomic_DNA"/>
</dbReference>
<dbReference type="STRING" id="1477437.SAMN05444682_107317"/>
<dbReference type="InterPro" id="IPR003362">
    <property type="entry name" value="Bact_transf"/>
</dbReference>
<dbReference type="Proteomes" id="UP000198670">
    <property type="component" value="Unassembled WGS sequence"/>
</dbReference>
<evidence type="ECO:0000256" key="3">
    <source>
        <dbReference type="ARBA" id="ARBA00022679"/>
    </source>
</evidence>
<evidence type="ECO:0000259" key="8">
    <source>
        <dbReference type="Pfam" id="PF02397"/>
    </source>
</evidence>
<dbReference type="PANTHER" id="PTHR30576:SF0">
    <property type="entry name" value="UNDECAPRENYL-PHOSPHATE N-ACETYLGALACTOSAMINYL 1-PHOSPHATE TRANSFERASE-RELATED"/>
    <property type="match status" value="1"/>
</dbReference>
<feature type="transmembrane region" description="Helical" evidence="7">
    <location>
        <begin position="7"/>
        <end position="27"/>
    </location>
</feature>
<dbReference type="GO" id="GO:0016780">
    <property type="term" value="F:phosphotransferase activity, for other substituted phosphate groups"/>
    <property type="evidence" value="ECO:0007669"/>
    <property type="project" value="TreeGrafter"/>
</dbReference>
<keyword evidence="10" id="KW-1185">Reference proteome</keyword>
<keyword evidence="5 7" id="KW-1133">Transmembrane helix</keyword>
<reference evidence="9 10" key="1">
    <citation type="submission" date="2016-10" db="EMBL/GenBank/DDBJ databases">
        <authorList>
            <person name="de Groot N.N."/>
        </authorList>
    </citation>
    <scope>NUCLEOTIDE SEQUENCE [LARGE SCALE GENOMIC DNA]</scope>
    <source>
        <strain evidence="9 10">RK1</strain>
    </source>
</reference>
<evidence type="ECO:0000256" key="4">
    <source>
        <dbReference type="ARBA" id="ARBA00022692"/>
    </source>
</evidence>
<feature type="transmembrane region" description="Helical" evidence="7">
    <location>
        <begin position="278"/>
        <end position="300"/>
    </location>
</feature>
<feature type="domain" description="Bacterial sugar transferase" evidence="8">
    <location>
        <begin position="273"/>
        <end position="457"/>
    </location>
</feature>
<dbReference type="InterPro" id="IPR017475">
    <property type="entry name" value="EPS_sugar_tfrase"/>
</dbReference>
<dbReference type="AlphaFoldDB" id="A0A1I3NUP1"/>
<feature type="transmembrane region" description="Helical" evidence="7">
    <location>
        <begin position="47"/>
        <end position="67"/>
    </location>
</feature>
<keyword evidence="6 7" id="KW-0472">Membrane</keyword>
<accession>A0A1I3NUP1</accession>
<dbReference type="Pfam" id="PF02397">
    <property type="entry name" value="Bac_transf"/>
    <property type="match status" value="1"/>
</dbReference>
<evidence type="ECO:0000256" key="6">
    <source>
        <dbReference type="ARBA" id="ARBA00023136"/>
    </source>
</evidence>
<feature type="transmembrane region" description="Helical" evidence="7">
    <location>
        <begin position="110"/>
        <end position="134"/>
    </location>
</feature>
<keyword evidence="3 9" id="KW-0808">Transferase</keyword>
<proteinExistence type="inferred from homology"/>
<evidence type="ECO:0000256" key="7">
    <source>
        <dbReference type="SAM" id="Phobius"/>
    </source>
</evidence>
<comment type="similarity">
    <text evidence="2">Belongs to the bacterial sugar transferase family.</text>
</comment>
<organism evidence="9 10">
    <name type="scientific">Parapedobacter indicus</name>
    <dbReference type="NCBI Taxonomy" id="1477437"/>
    <lineage>
        <taxon>Bacteria</taxon>
        <taxon>Pseudomonadati</taxon>
        <taxon>Bacteroidota</taxon>
        <taxon>Sphingobacteriia</taxon>
        <taxon>Sphingobacteriales</taxon>
        <taxon>Sphingobacteriaceae</taxon>
        <taxon>Parapedobacter</taxon>
    </lineage>
</organism>
<dbReference type="Pfam" id="PF13727">
    <property type="entry name" value="CoA_binding_3"/>
    <property type="match status" value="1"/>
</dbReference>
<evidence type="ECO:0000256" key="2">
    <source>
        <dbReference type="ARBA" id="ARBA00006464"/>
    </source>
</evidence>
<sequence>MQTRYIFLLKFVLILTDLLFLNLTFAIASEITRLYYYGDTSTLYRYYLPVVNLLWLLSGASFRLYLQSTLDHLENIYRATLRAVFLHAILFSAYLLLAHGQGVDASAFLLSFYGIFGVFLLGSRLVGTYIQGLLEKHFRIRKTVAIMGKNEGGRSLANYFRAHERNYLFEGYLTERDDLLLSESGGITKAAEKQFLRAVAKGIQEVYVSLPPHRIPQAAALVEAGERHCLRVKLVPDLTRQDKVPYNISVLGDVPVISIRQEPVYDIEGRFKKRLFDMLFSVLVVAFILSWLYPLIGMLIKLESRGPILFKQQRTGRDNKPFWCYKFRSMRVNNESDDRQATRGDRRITRIGAFLRRTSLDELPQFLNVLQGHMSVVGPRPHMLKHTEQYSAIIDHYMTRQFLKPGITGWAQINGYRGETTDPRLMERRVAHDIWYLENWTAMLDVRIVFMTVINVITGEENAH</sequence>
<comment type="subcellular location">
    <subcellularLocation>
        <location evidence="1">Membrane</location>
        <topology evidence="1">Multi-pass membrane protein</topology>
    </subcellularLocation>
</comment>
<keyword evidence="4 7" id="KW-0812">Transmembrane</keyword>
<dbReference type="GO" id="GO:0016020">
    <property type="term" value="C:membrane"/>
    <property type="evidence" value="ECO:0007669"/>
    <property type="project" value="UniProtKB-SubCell"/>
</dbReference>
<dbReference type="NCBIfam" id="TIGR03025">
    <property type="entry name" value="EPS_sugtrans"/>
    <property type="match status" value="1"/>
</dbReference>
<dbReference type="OrthoDB" id="9808602at2"/>
<feature type="transmembrane region" description="Helical" evidence="7">
    <location>
        <begin position="79"/>
        <end position="98"/>
    </location>
</feature>
<protein>
    <submittedName>
        <fullName evidence="9">Putative colanic acid biosysnthesis UDP-glucose lipid carrier transferase</fullName>
    </submittedName>
</protein>
<evidence type="ECO:0000313" key="10">
    <source>
        <dbReference type="Proteomes" id="UP000198670"/>
    </source>
</evidence>
<dbReference type="RefSeq" id="WP_090628399.1">
    <property type="nucleotide sequence ID" value="NZ_FOQO01000007.1"/>
</dbReference>